<dbReference type="PANTHER" id="PTHR22807:SF30">
    <property type="entry name" value="28S RRNA (CYTOSINE(4447)-C(5))-METHYLTRANSFERASE-RELATED"/>
    <property type="match status" value="1"/>
</dbReference>
<dbReference type="GO" id="GO:0008173">
    <property type="term" value="F:RNA methyltransferase activity"/>
    <property type="evidence" value="ECO:0007669"/>
    <property type="project" value="InterPro"/>
</dbReference>
<comment type="similarity">
    <text evidence="5">Belongs to the class I-like SAM-binding methyltransferase superfamily. RsmB/NOP family.</text>
</comment>
<gene>
    <name evidence="7" type="ORF">D6810_00295</name>
</gene>
<protein>
    <submittedName>
        <fullName evidence="7">RsmB/NOP family class I SAM-dependent RNA methyltransferase</fullName>
    </submittedName>
</protein>
<feature type="active site" description="Nucleophile" evidence="5">
    <location>
        <position position="247"/>
    </location>
</feature>
<keyword evidence="2 5" id="KW-0808">Transferase</keyword>
<keyword evidence="3 5" id="KW-0949">S-adenosyl-L-methionine</keyword>
<comment type="caution">
    <text evidence="5">Lacks conserved residue(s) required for the propagation of feature annotation.</text>
</comment>
<comment type="caution">
    <text evidence="7">The sequence shown here is derived from an EMBL/GenBank/DDBJ whole genome shotgun (WGS) entry which is preliminary data.</text>
</comment>
<feature type="binding site" evidence="5">
    <location>
        <position position="146"/>
    </location>
    <ligand>
        <name>S-adenosyl-L-methionine</name>
        <dbReference type="ChEBI" id="CHEBI:59789"/>
    </ligand>
</feature>
<evidence type="ECO:0000256" key="2">
    <source>
        <dbReference type="ARBA" id="ARBA00022679"/>
    </source>
</evidence>
<accession>A0A3M0Z3R3</accession>
<dbReference type="AlphaFoldDB" id="A0A3M0Z3R3"/>
<dbReference type="GO" id="GO:0001510">
    <property type="term" value="P:RNA methylation"/>
    <property type="evidence" value="ECO:0007669"/>
    <property type="project" value="InterPro"/>
</dbReference>
<evidence type="ECO:0000313" key="7">
    <source>
        <dbReference type="EMBL" id="RMD77691.1"/>
    </source>
</evidence>
<dbReference type="InterPro" id="IPR023267">
    <property type="entry name" value="RCMT"/>
</dbReference>
<dbReference type="PRINTS" id="PR02008">
    <property type="entry name" value="RCMTFAMILY"/>
</dbReference>
<keyword evidence="1 5" id="KW-0489">Methyltransferase</keyword>
<dbReference type="Pfam" id="PF01189">
    <property type="entry name" value="Methyltr_RsmB-F"/>
    <property type="match status" value="1"/>
</dbReference>
<name>A0A3M0Z3R3_9BACT</name>
<dbReference type="EMBL" id="RFKV01000009">
    <property type="protein sequence ID" value="RMD77691.1"/>
    <property type="molecule type" value="Genomic_DNA"/>
</dbReference>
<dbReference type="SUPFAM" id="SSF53335">
    <property type="entry name" value="S-adenosyl-L-methionine-dependent methyltransferases"/>
    <property type="match status" value="1"/>
</dbReference>
<dbReference type="PANTHER" id="PTHR22807">
    <property type="entry name" value="NOP2 YEAST -RELATED NOL1/NOP2/FMU SUN DOMAIN-CONTAINING"/>
    <property type="match status" value="1"/>
</dbReference>
<reference evidence="7 8" key="1">
    <citation type="submission" date="2018-10" db="EMBL/GenBank/DDBJ databases">
        <title>Thermophilic Lithotrophy and Phototrophy in an Intertidal, Iron-rich, Geothermal Spring.</title>
        <authorList>
            <person name="Ward L.M."/>
            <person name="Idei A."/>
            <person name="Nakagawa M."/>
            <person name="Ueno Y."/>
            <person name="Fischer W."/>
            <person name="Mcglynn S.E."/>
        </authorList>
    </citation>
    <scope>NUCLEOTIDE SEQUENCE [LARGE SCALE GENOMIC DNA]</scope>
    <source>
        <strain evidence="7">J137</strain>
    </source>
</reference>
<sequence>MRLNTKEFKVNEFEEKIKEIYPEFAERIIDFHHGVRARKSFRICNLMDLESVLSNLDKEGVLCKKVYENIYITEDDSSSQNLSKTRSFLEKKIYIQELSSTLPVHVCTQFFDRSQNLKVIDLCASPGSKTTQIIETFRNSQVYANEPNKRRFFKLRQIVTDYGHQVNFLKFHAQKISKLNKSLRNQFDIVLCDVPCSNEGSLNLDSAKSMKYWTKKEPKHICKLQRGIINAGVELLNHGGILVYSTCTYSIEENEGVIYWLLKKRRDIRLVDFDIYPSQHVNGITQFFREKDLVCDLKKCKRVLPFDGWKAFFISVIKKV</sequence>
<dbReference type="CDD" id="cd02440">
    <property type="entry name" value="AdoMet_MTases"/>
    <property type="match status" value="1"/>
</dbReference>
<dbReference type="InterPro" id="IPR029063">
    <property type="entry name" value="SAM-dependent_MTases_sf"/>
</dbReference>
<feature type="domain" description="SAM-dependent MTase RsmB/NOP-type" evidence="6">
    <location>
        <begin position="1"/>
        <end position="320"/>
    </location>
</feature>
<dbReference type="PROSITE" id="PS51686">
    <property type="entry name" value="SAM_MT_RSMB_NOP"/>
    <property type="match status" value="1"/>
</dbReference>
<organism evidence="7 8">
    <name type="scientific">Candidatus Dojkabacteria bacterium</name>
    <dbReference type="NCBI Taxonomy" id="2099670"/>
    <lineage>
        <taxon>Bacteria</taxon>
        <taxon>Candidatus Dojkabacteria</taxon>
    </lineage>
</organism>
<evidence type="ECO:0000259" key="6">
    <source>
        <dbReference type="PROSITE" id="PS51686"/>
    </source>
</evidence>
<proteinExistence type="inferred from homology"/>
<evidence type="ECO:0000256" key="4">
    <source>
        <dbReference type="ARBA" id="ARBA00022884"/>
    </source>
</evidence>
<feature type="binding site" evidence="5">
    <location>
        <position position="193"/>
    </location>
    <ligand>
        <name>S-adenosyl-L-methionine</name>
        <dbReference type="ChEBI" id="CHEBI:59789"/>
    </ligand>
</feature>
<dbReference type="InterPro" id="IPR049560">
    <property type="entry name" value="MeTrfase_RsmB-F_NOP2_cat"/>
</dbReference>
<dbReference type="GO" id="GO:0003723">
    <property type="term" value="F:RNA binding"/>
    <property type="evidence" value="ECO:0007669"/>
    <property type="project" value="UniProtKB-UniRule"/>
</dbReference>
<evidence type="ECO:0000256" key="3">
    <source>
        <dbReference type="ARBA" id="ARBA00022691"/>
    </source>
</evidence>
<dbReference type="Gene3D" id="3.40.50.150">
    <property type="entry name" value="Vaccinia Virus protein VP39"/>
    <property type="match status" value="1"/>
</dbReference>
<dbReference type="Proteomes" id="UP000269410">
    <property type="component" value="Unassembled WGS sequence"/>
</dbReference>
<evidence type="ECO:0000313" key="8">
    <source>
        <dbReference type="Proteomes" id="UP000269410"/>
    </source>
</evidence>
<dbReference type="InterPro" id="IPR001678">
    <property type="entry name" value="MeTrfase_RsmB-F_NOP2_dom"/>
</dbReference>
<keyword evidence="4 5" id="KW-0694">RNA-binding</keyword>
<evidence type="ECO:0000256" key="5">
    <source>
        <dbReference type="PROSITE-ProRule" id="PRU01023"/>
    </source>
</evidence>
<evidence type="ECO:0000256" key="1">
    <source>
        <dbReference type="ARBA" id="ARBA00022603"/>
    </source>
</evidence>